<evidence type="ECO:0000313" key="3">
    <source>
        <dbReference type="Proteomes" id="UP000004848"/>
    </source>
</evidence>
<organism evidence="2 3">
    <name type="scientific">Roseibium aggregatum (strain ATCC 25650 / DSM 13394 / JCM 20685 / NBRC 16684 / NCIMB 2208 / IAM 12614 / B1)</name>
    <name type="common">Stappia aggregata</name>
    <dbReference type="NCBI Taxonomy" id="384765"/>
    <lineage>
        <taxon>Bacteria</taxon>
        <taxon>Pseudomonadati</taxon>
        <taxon>Pseudomonadota</taxon>
        <taxon>Alphaproteobacteria</taxon>
        <taxon>Hyphomicrobiales</taxon>
        <taxon>Stappiaceae</taxon>
        <taxon>Roseibium</taxon>
    </lineage>
</organism>
<sequence>MAGSSKQAIFGESRACQGLDET</sequence>
<evidence type="ECO:0000256" key="1">
    <source>
        <dbReference type="SAM" id="MobiDB-lite"/>
    </source>
</evidence>
<dbReference type="EMBL" id="AAUW01000031">
    <property type="protein sequence ID" value="EAV40397.1"/>
    <property type="molecule type" value="Genomic_DNA"/>
</dbReference>
<feature type="region of interest" description="Disordered" evidence="1">
    <location>
        <begin position="1"/>
        <end position="22"/>
    </location>
</feature>
<reference evidence="2 3" key="1">
    <citation type="submission" date="2006-05" db="EMBL/GenBank/DDBJ databases">
        <authorList>
            <person name="King G."/>
            <person name="Ferriera S."/>
            <person name="Johnson J."/>
            <person name="Kravitz S."/>
            <person name="Beeson K."/>
            <person name="Sutton G."/>
            <person name="Rogers Y.-H."/>
            <person name="Friedman R."/>
            <person name="Frazier M."/>
            <person name="Venter J.C."/>
        </authorList>
    </citation>
    <scope>NUCLEOTIDE SEQUENCE [LARGE SCALE GENOMIC DNA]</scope>
    <source>
        <strain evidence="3">ATCC 25650 / DSM 13394 / JCM 20685 / NBRC 16684 / NCIMB 2208 / IAM 12614 / B1</strain>
    </source>
</reference>
<dbReference type="AlphaFoldDB" id="A0P3E9"/>
<comment type="caution">
    <text evidence="2">The sequence shown here is derived from an EMBL/GenBank/DDBJ whole genome shotgun (WGS) entry which is preliminary data.</text>
</comment>
<dbReference type="Proteomes" id="UP000004848">
    <property type="component" value="Unassembled WGS sequence"/>
</dbReference>
<name>A0P3E9_ROSAI</name>
<evidence type="ECO:0000313" key="2">
    <source>
        <dbReference type="EMBL" id="EAV40397.1"/>
    </source>
</evidence>
<gene>
    <name evidence="2" type="ORF">SIAM614_21245</name>
</gene>
<protein>
    <submittedName>
        <fullName evidence="2">Uncharacterized protein</fullName>
    </submittedName>
</protein>
<accession>A0P3E9</accession>
<proteinExistence type="predicted"/>